<feature type="non-terminal residue" evidence="8">
    <location>
        <position position="1"/>
    </location>
</feature>
<proteinExistence type="inferred from homology"/>
<comment type="subcellular location">
    <subcellularLocation>
        <location evidence="1">Endomembrane system</location>
        <topology evidence="1">Multi-pass membrane protein</topology>
    </subcellularLocation>
</comment>
<evidence type="ECO:0000256" key="7">
    <source>
        <dbReference type="SAM" id="Phobius"/>
    </source>
</evidence>
<name>A0A146KI61_9EUKA</name>
<dbReference type="GO" id="GO:0005773">
    <property type="term" value="C:vacuole"/>
    <property type="evidence" value="ECO:0007669"/>
    <property type="project" value="UniProtKB-ARBA"/>
</dbReference>
<evidence type="ECO:0000256" key="5">
    <source>
        <dbReference type="ARBA" id="ARBA00022989"/>
    </source>
</evidence>
<feature type="transmembrane region" description="Helical" evidence="7">
    <location>
        <begin position="141"/>
        <end position="159"/>
    </location>
</feature>
<feature type="non-terminal residue" evidence="8">
    <location>
        <position position="207"/>
    </location>
</feature>
<dbReference type="GO" id="GO:0051453">
    <property type="term" value="P:regulation of intracellular pH"/>
    <property type="evidence" value="ECO:0007669"/>
    <property type="project" value="TreeGrafter"/>
</dbReference>
<evidence type="ECO:0000256" key="3">
    <source>
        <dbReference type="ARBA" id="ARBA00022448"/>
    </source>
</evidence>
<gene>
    <name evidence="8" type="ORF">TPC1_10613</name>
</gene>
<keyword evidence="4 7" id="KW-0812">Transmembrane</keyword>
<evidence type="ECO:0000256" key="4">
    <source>
        <dbReference type="ARBA" id="ARBA00022692"/>
    </source>
</evidence>
<keyword evidence="3" id="KW-0813">Transport</keyword>
<dbReference type="PANTHER" id="PTHR10981">
    <property type="entry name" value="BATTENIN"/>
    <property type="match status" value="1"/>
</dbReference>
<dbReference type="AlphaFoldDB" id="A0A146KI61"/>
<dbReference type="EMBL" id="GDID01000459">
    <property type="protein sequence ID" value="JAP96147.1"/>
    <property type="molecule type" value="Transcribed_RNA"/>
</dbReference>
<comment type="similarity">
    <text evidence="2">Belongs to the battenin family.</text>
</comment>
<dbReference type="InterPro" id="IPR003492">
    <property type="entry name" value="Battenin_disease_Cln3"/>
</dbReference>
<evidence type="ECO:0000256" key="2">
    <source>
        <dbReference type="ARBA" id="ARBA00007467"/>
    </source>
</evidence>
<protein>
    <submittedName>
        <fullName evidence="8">CLN3 protein</fullName>
    </submittedName>
</protein>
<accession>A0A146KI61</accession>
<dbReference type="PANTHER" id="PTHR10981:SF0">
    <property type="entry name" value="BATTENIN"/>
    <property type="match status" value="1"/>
</dbReference>
<feature type="transmembrane region" description="Helical" evidence="7">
    <location>
        <begin position="171"/>
        <end position="194"/>
    </location>
</feature>
<dbReference type="GO" id="GO:0012505">
    <property type="term" value="C:endomembrane system"/>
    <property type="evidence" value="ECO:0007669"/>
    <property type="project" value="UniProtKB-SubCell"/>
</dbReference>
<evidence type="ECO:0000256" key="6">
    <source>
        <dbReference type="ARBA" id="ARBA00023136"/>
    </source>
</evidence>
<dbReference type="Pfam" id="PF02487">
    <property type="entry name" value="CLN3"/>
    <property type="match status" value="1"/>
</dbReference>
<evidence type="ECO:0000256" key="1">
    <source>
        <dbReference type="ARBA" id="ARBA00004127"/>
    </source>
</evidence>
<feature type="transmembrane region" description="Helical" evidence="7">
    <location>
        <begin position="79"/>
        <end position="96"/>
    </location>
</feature>
<dbReference type="InterPro" id="IPR036259">
    <property type="entry name" value="MFS_trans_sf"/>
</dbReference>
<keyword evidence="6 7" id="KW-0472">Membrane</keyword>
<dbReference type="GO" id="GO:0016020">
    <property type="term" value="C:membrane"/>
    <property type="evidence" value="ECO:0007669"/>
    <property type="project" value="InterPro"/>
</dbReference>
<sequence length="207" mass="23645">TGTGVSSISSAGLYAILSDVFHVNQKAILYSCIPIPFLILEAFYLSDPFQSPGQIIETTSQQVHLENPSIKDKVKSLRYVWVPIISILLVFVTEYMKNQSVNPNIDFTNFEGKYYTFAMFSYQAGQFVSRSSLPLFKLPKWSILIPSILQLSYLVFGCYQAEFLFMNNIYVMLFLDFIEGILGGLIYVNGMYYISILSLKEYKKFCL</sequence>
<evidence type="ECO:0000313" key="8">
    <source>
        <dbReference type="EMBL" id="JAP96147.1"/>
    </source>
</evidence>
<keyword evidence="5 7" id="KW-1133">Transmembrane helix</keyword>
<reference evidence="8" key="1">
    <citation type="submission" date="2015-07" db="EMBL/GenBank/DDBJ databases">
        <title>Adaptation to a free-living lifestyle via gene acquisitions in the diplomonad Trepomonas sp. PC1.</title>
        <authorList>
            <person name="Xu F."/>
            <person name="Jerlstrom-Hultqvist J."/>
            <person name="Kolisko M."/>
            <person name="Simpson A.G.B."/>
            <person name="Roger A.J."/>
            <person name="Svard S.G."/>
            <person name="Andersson J.O."/>
        </authorList>
    </citation>
    <scope>NUCLEOTIDE SEQUENCE</scope>
    <source>
        <strain evidence="8">PC1</strain>
    </source>
</reference>
<organism evidence="8">
    <name type="scientific">Trepomonas sp. PC1</name>
    <dbReference type="NCBI Taxonomy" id="1076344"/>
    <lineage>
        <taxon>Eukaryota</taxon>
        <taxon>Metamonada</taxon>
        <taxon>Diplomonadida</taxon>
        <taxon>Hexamitidae</taxon>
        <taxon>Hexamitinae</taxon>
        <taxon>Trepomonas</taxon>
    </lineage>
</organism>
<dbReference type="SUPFAM" id="SSF103473">
    <property type="entry name" value="MFS general substrate transporter"/>
    <property type="match status" value="1"/>
</dbReference>